<keyword evidence="7" id="KW-1133">Transmembrane helix</keyword>
<evidence type="ECO:0000259" key="8">
    <source>
        <dbReference type="PROSITE" id="PS50835"/>
    </source>
</evidence>
<dbReference type="PANTHER" id="PTHR11640">
    <property type="entry name" value="NEPHRIN"/>
    <property type="match status" value="1"/>
</dbReference>
<evidence type="ECO:0000256" key="4">
    <source>
        <dbReference type="ARBA" id="ARBA00023180"/>
    </source>
</evidence>
<feature type="compositionally biased region" description="Polar residues" evidence="6">
    <location>
        <begin position="411"/>
        <end position="431"/>
    </location>
</feature>
<sequence length="455" mass="50847">MNLPTKVNDLSGGKRNKRSATIMSKNDTHEKDGLTFIEGDNITFICEGNVTVDDNQAIIRCIVQSAVSQVPVYEDSEPLRIQFQVRIPVIELQPDKTVFPEGDSVQLKCQSEGNPSPSYAWLKGNGSNETIIAYTDSFVIENANIADSGLYTCYTNNSIDGNVYKAFNSIYISIENNHNILIWIGIAGGFLIIFAFIIAPVIYRRRAKSERFLKGIEKTTSKSYSENCTKSNPCYTSDSGTRINDNLNDSGNAMATRNDKLENEEKLIGKPSTSSSSKYAEENLNENSSDHYASPVPDVYDVLHDNRYKTDKGEAYDRMSELKSLPENGKKSNKSITNQDKTMIGSLPIHLGNSRLGGYESVVIDVDEPVISSGNNKYGHADLQTIREHTEEYMNNQKQEENKMNKSNQQTNSDPKSSFEYNQTGPQNNQAFEREEYQQVDSVSLDSIEDNGSKQ</sequence>
<dbReference type="GO" id="GO:0005911">
    <property type="term" value="C:cell-cell junction"/>
    <property type="evidence" value="ECO:0007669"/>
    <property type="project" value="TreeGrafter"/>
</dbReference>
<proteinExistence type="predicted"/>
<feature type="compositionally biased region" description="Polar residues" evidence="6">
    <location>
        <begin position="239"/>
        <end position="255"/>
    </location>
</feature>
<evidence type="ECO:0000256" key="1">
    <source>
        <dbReference type="ARBA" id="ARBA00004479"/>
    </source>
</evidence>
<feature type="region of interest" description="Disordered" evidence="6">
    <location>
        <begin position="239"/>
        <end position="296"/>
    </location>
</feature>
<gene>
    <name evidence="9" type="ORF">MEDL_35744</name>
</gene>
<dbReference type="InterPro" id="IPR051275">
    <property type="entry name" value="Cell_adhesion_signaling"/>
</dbReference>
<dbReference type="InterPro" id="IPR013783">
    <property type="entry name" value="Ig-like_fold"/>
</dbReference>
<dbReference type="InterPro" id="IPR036179">
    <property type="entry name" value="Ig-like_dom_sf"/>
</dbReference>
<evidence type="ECO:0000256" key="7">
    <source>
        <dbReference type="SAM" id="Phobius"/>
    </source>
</evidence>
<feature type="compositionally biased region" description="Basic and acidic residues" evidence="6">
    <location>
        <begin position="257"/>
        <end position="268"/>
    </location>
</feature>
<dbReference type="InterPro" id="IPR003598">
    <property type="entry name" value="Ig_sub2"/>
</dbReference>
<evidence type="ECO:0000256" key="2">
    <source>
        <dbReference type="ARBA" id="ARBA00023136"/>
    </source>
</evidence>
<keyword evidence="2 7" id="KW-0472">Membrane</keyword>
<keyword evidence="4" id="KW-0325">Glycoprotein</keyword>
<dbReference type="SMART" id="SM00409">
    <property type="entry name" value="IG"/>
    <property type="match status" value="1"/>
</dbReference>
<dbReference type="GO" id="GO:0098609">
    <property type="term" value="P:cell-cell adhesion"/>
    <property type="evidence" value="ECO:0007669"/>
    <property type="project" value="TreeGrafter"/>
</dbReference>
<evidence type="ECO:0000256" key="6">
    <source>
        <dbReference type="SAM" id="MobiDB-lite"/>
    </source>
</evidence>
<dbReference type="InterPro" id="IPR003599">
    <property type="entry name" value="Ig_sub"/>
</dbReference>
<dbReference type="InterPro" id="IPR007110">
    <property type="entry name" value="Ig-like_dom"/>
</dbReference>
<feature type="transmembrane region" description="Helical" evidence="7">
    <location>
        <begin position="180"/>
        <end position="203"/>
    </location>
</feature>
<reference evidence="9" key="1">
    <citation type="submission" date="2021-03" db="EMBL/GenBank/DDBJ databases">
        <authorList>
            <person name="Bekaert M."/>
        </authorList>
    </citation>
    <scope>NUCLEOTIDE SEQUENCE</scope>
</reference>
<evidence type="ECO:0000256" key="3">
    <source>
        <dbReference type="ARBA" id="ARBA00023157"/>
    </source>
</evidence>
<keyword evidence="10" id="KW-1185">Reference proteome</keyword>
<feature type="region of interest" description="Disordered" evidence="6">
    <location>
        <begin position="396"/>
        <end position="455"/>
    </location>
</feature>
<evidence type="ECO:0000313" key="9">
    <source>
        <dbReference type="EMBL" id="CAG2222403.1"/>
    </source>
</evidence>
<dbReference type="Gene3D" id="2.60.40.10">
    <property type="entry name" value="Immunoglobulins"/>
    <property type="match status" value="1"/>
</dbReference>
<dbReference type="GO" id="GO:0050839">
    <property type="term" value="F:cell adhesion molecule binding"/>
    <property type="evidence" value="ECO:0007669"/>
    <property type="project" value="TreeGrafter"/>
</dbReference>
<evidence type="ECO:0000256" key="5">
    <source>
        <dbReference type="ARBA" id="ARBA00023319"/>
    </source>
</evidence>
<dbReference type="EMBL" id="CAJPWZ010001751">
    <property type="protein sequence ID" value="CAG2222403.1"/>
    <property type="molecule type" value="Genomic_DNA"/>
</dbReference>
<feature type="domain" description="Ig-like" evidence="8">
    <location>
        <begin position="88"/>
        <end position="173"/>
    </location>
</feature>
<keyword evidence="7" id="KW-0812">Transmembrane</keyword>
<dbReference type="GO" id="GO:0005886">
    <property type="term" value="C:plasma membrane"/>
    <property type="evidence" value="ECO:0007669"/>
    <property type="project" value="TreeGrafter"/>
</dbReference>
<dbReference type="PANTHER" id="PTHR11640:SF31">
    <property type="entry name" value="IRREGULAR CHIASM C-ROUGHEST PROTEIN-RELATED"/>
    <property type="match status" value="1"/>
</dbReference>
<accession>A0A8S3SUC9</accession>
<feature type="region of interest" description="Disordered" evidence="6">
    <location>
        <begin position="1"/>
        <end position="25"/>
    </location>
</feature>
<dbReference type="OrthoDB" id="6084240at2759"/>
<keyword evidence="5" id="KW-0393">Immunoglobulin domain</keyword>
<protein>
    <recommendedName>
        <fullName evidence="8">Ig-like domain-containing protein</fullName>
    </recommendedName>
</protein>
<comment type="caution">
    <text evidence="9">The sequence shown here is derived from an EMBL/GenBank/DDBJ whole genome shotgun (WGS) entry which is preliminary data.</text>
</comment>
<dbReference type="Proteomes" id="UP000683360">
    <property type="component" value="Unassembled WGS sequence"/>
</dbReference>
<organism evidence="9 10">
    <name type="scientific">Mytilus edulis</name>
    <name type="common">Blue mussel</name>
    <dbReference type="NCBI Taxonomy" id="6550"/>
    <lineage>
        <taxon>Eukaryota</taxon>
        <taxon>Metazoa</taxon>
        <taxon>Spiralia</taxon>
        <taxon>Lophotrochozoa</taxon>
        <taxon>Mollusca</taxon>
        <taxon>Bivalvia</taxon>
        <taxon>Autobranchia</taxon>
        <taxon>Pteriomorphia</taxon>
        <taxon>Mytilida</taxon>
        <taxon>Mytiloidea</taxon>
        <taxon>Mytilidae</taxon>
        <taxon>Mytilinae</taxon>
        <taxon>Mytilus</taxon>
    </lineage>
</organism>
<dbReference type="SMART" id="SM00408">
    <property type="entry name" value="IGc2"/>
    <property type="match status" value="1"/>
</dbReference>
<name>A0A8S3SUC9_MYTED</name>
<evidence type="ECO:0000313" key="10">
    <source>
        <dbReference type="Proteomes" id="UP000683360"/>
    </source>
</evidence>
<dbReference type="Pfam" id="PF13927">
    <property type="entry name" value="Ig_3"/>
    <property type="match status" value="1"/>
</dbReference>
<dbReference type="SUPFAM" id="SSF48726">
    <property type="entry name" value="Immunoglobulin"/>
    <property type="match status" value="1"/>
</dbReference>
<comment type="subcellular location">
    <subcellularLocation>
        <location evidence="1">Membrane</location>
        <topology evidence="1">Single-pass type I membrane protein</topology>
    </subcellularLocation>
</comment>
<dbReference type="AlphaFoldDB" id="A0A8S3SUC9"/>
<keyword evidence="3" id="KW-1015">Disulfide bond</keyword>
<dbReference type="PROSITE" id="PS50835">
    <property type="entry name" value="IG_LIKE"/>
    <property type="match status" value="1"/>
</dbReference>